<feature type="compositionally biased region" description="Basic residues" evidence="1">
    <location>
        <begin position="57"/>
        <end position="67"/>
    </location>
</feature>
<gene>
    <name evidence="2" type="ORF">EDS130_LOCUS41578</name>
</gene>
<organism evidence="2 3">
    <name type="scientific">Adineta ricciae</name>
    <name type="common">Rotifer</name>
    <dbReference type="NCBI Taxonomy" id="249248"/>
    <lineage>
        <taxon>Eukaryota</taxon>
        <taxon>Metazoa</taxon>
        <taxon>Spiralia</taxon>
        <taxon>Gnathifera</taxon>
        <taxon>Rotifera</taxon>
        <taxon>Eurotatoria</taxon>
        <taxon>Bdelloidea</taxon>
        <taxon>Adinetida</taxon>
        <taxon>Adinetidae</taxon>
        <taxon>Adineta</taxon>
    </lineage>
</organism>
<feature type="region of interest" description="Disordered" evidence="1">
    <location>
        <begin position="45"/>
        <end position="74"/>
    </location>
</feature>
<dbReference type="EMBL" id="CAJNOJ010000555">
    <property type="protein sequence ID" value="CAF1483433.1"/>
    <property type="molecule type" value="Genomic_DNA"/>
</dbReference>
<accession>A0A815RYW7</accession>
<evidence type="ECO:0000313" key="2">
    <source>
        <dbReference type="EMBL" id="CAF1483433.1"/>
    </source>
</evidence>
<dbReference type="AlphaFoldDB" id="A0A815RYW7"/>
<comment type="caution">
    <text evidence="2">The sequence shown here is derived from an EMBL/GenBank/DDBJ whole genome shotgun (WGS) entry which is preliminary data.</text>
</comment>
<proteinExistence type="predicted"/>
<reference evidence="2" key="1">
    <citation type="submission" date="2021-02" db="EMBL/GenBank/DDBJ databases">
        <authorList>
            <person name="Nowell W R."/>
        </authorList>
    </citation>
    <scope>NUCLEOTIDE SEQUENCE</scope>
</reference>
<name>A0A815RYW7_ADIRI</name>
<evidence type="ECO:0000256" key="1">
    <source>
        <dbReference type="SAM" id="MobiDB-lite"/>
    </source>
</evidence>
<evidence type="ECO:0000313" key="3">
    <source>
        <dbReference type="Proteomes" id="UP000663852"/>
    </source>
</evidence>
<sequence length="169" mass="18613">MSYPFAPAKPRRRHHNHRPRNPEYGPNYGFGGPNLNGPMLIPPNRPGGFGYPPNAKPSRRRHHNHRPRNPEYGPNYGFGGPNLNGPMLIPPNRPGGFGYPPNGMMHSNGPQIRPEHLRYRAGRSTYLPNGQPVYIPMTGGELNNTTVLPQYDAPAFSVISPSVGIGVPI</sequence>
<dbReference type="Proteomes" id="UP000663852">
    <property type="component" value="Unassembled WGS sequence"/>
</dbReference>
<protein>
    <submittedName>
        <fullName evidence="2">Uncharacterized protein</fullName>
    </submittedName>
</protein>
<feature type="compositionally biased region" description="Basic residues" evidence="1">
    <location>
        <begin position="9"/>
        <end position="19"/>
    </location>
</feature>
<feature type="region of interest" description="Disordered" evidence="1">
    <location>
        <begin position="1"/>
        <end position="31"/>
    </location>
</feature>